<keyword evidence="2 7" id="KW-0813">Transport</keyword>
<feature type="transmembrane region" description="Helical" evidence="7">
    <location>
        <begin position="39"/>
        <end position="65"/>
    </location>
</feature>
<dbReference type="InterPro" id="IPR051393">
    <property type="entry name" value="ABC_transporter_permease"/>
</dbReference>
<name>A0A1Y6BHT8_9BACT</name>
<dbReference type="STRING" id="1513793.SAMN06296036_103240"/>
<dbReference type="PANTHER" id="PTHR30193">
    <property type="entry name" value="ABC TRANSPORTER PERMEASE PROTEIN"/>
    <property type="match status" value="1"/>
</dbReference>
<protein>
    <submittedName>
        <fullName evidence="9">Carbohydrate ABC transporter membrane protein 1, CUT1 family</fullName>
    </submittedName>
</protein>
<evidence type="ECO:0000256" key="6">
    <source>
        <dbReference type="ARBA" id="ARBA00023136"/>
    </source>
</evidence>
<dbReference type="InterPro" id="IPR000515">
    <property type="entry name" value="MetI-like"/>
</dbReference>
<feature type="domain" description="ABC transmembrane type-1" evidence="8">
    <location>
        <begin position="98"/>
        <end position="327"/>
    </location>
</feature>
<evidence type="ECO:0000256" key="1">
    <source>
        <dbReference type="ARBA" id="ARBA00004651"/>
    </source>
</evidence>
<accession>A0A1Y6BHT8</accession>
<keyword evidence="4 7" id="KW-0812">Transmembrane</keyword>
<proteinExistence type="inferred from homology"/>
<dbReference type="Proteomes" id="UP000192907">
    <property type="component" value="Unassembled WGS sequence"/>
</dbReference>
<keyword evidence="6 7" id="KW-0472">Membrane</keyword>
<organism evidence="9 10">
    <name type="scientific">Pseudobacteriovorax antillogorgiicola</name>
    <dbReference type="NCBI Taxonomy" id="1513793"/>
    <lineage>
        <taxon>Bacteria</taxon>
        <taxon>Pseudomonadati</taxon>
        <taxon>Bdellovibrionota</taxon>
        <taxon>Oligoflexia</taxon>
        <taxon>Oligoflexales</taxon>
        <taxon>Pseudobacteriovoracaceae</taxon>
        <taxon>Pseudobacteriovorax</taxon>
    </lineage>
</organism>
<feature type="transmembrane region" description="Helical" evidence="7">
    <location>
        <begin position="253"/>
        <end position="272"/>
    </location>
</feature>
<feature type="transmembrane region" description="Helical" evidence="7">
    <location>
        <begin position="311"/>
        <end position="331"/>
    </location>
</feature>
<evidence type="ECO:0000256" key="2">
    <source>
        <dbReference type="ARBA" id="ARBA00022448"/>
    </source>
</evidence>
<dbReference type="PANTHER" id="PTHR30193:SF37">
    <property type="entry name" value="INNER MEMBRANE ABC TRANSPORTER PERMEASE PROTEIN YCJO"/>
    <property type="match status" value="1"/>
</dbReference>
<sequence length="335" mass="37850">MKSADTLETTPLPAGRSPKLEGRIRAWCHSLDRRKMSHWLFLMPYILILGVFSIFPILFSIYLSFHSWNPVEGLGAMQFVGVENYSFALEDPWLWKSLKNTFIMATASGLPQHLVALPMAYLLVQCHKWVRSFAMSAFFFPYIISGVVVALVFFNMFSPRTGIINQGILALAEWPLLQTMLSPLVAAMPVDWLNDVDLVQVSVSFVVFWKYTGFNIVIYTTGLMTVPEELYEAAKIDGANFWHRFRHISLPHLKPFIIFGATLSVIGGLQLFEEPFILTEGKGGPSQAGLTIANYLMRVGWEWLEMGQASAIAWILFIVIGIFSAINFLLLRGRD</sequence>
<keyword evidence="5 7" id="KW-1133">Transmembrane helix</keyword>
<dbReference type="CDD" id="cd06261">
    <property type="entry name" value="TM_PBP2"/>
    <property type="match status" value="1"/>
</dbReference>
<evidence type="ECO:0000256" key="5">
    <source>
        <dbReference type="ARBA" id="ARBA00022989"/>
    </source>
</evidence>
<evidence type="ECO:0000256" key="3">
    <source>
        <dbReference type="ARBA" id="ARBA00022475"/>
    </source>
</evidence>
<gene>
    <name evidence="9" type="ORF">SAMN06296036_103240</name>
</gene>
<comment type="similarity">
    <text evidence="7">Belongs to the binding-protein-dependent transport system permease family.</text>
</comment>
<keyword evidence="10" id="KW-1185">Reference proteome</keyword>
<dbReference type="GO" id="GO:0055085">
    <property type="term" value="P:transmembrane transport"/>
    <property type="evidence" value="ECO:0007669"/>
    <property type="project" value="InterPro"/>
</dbReference>
<reference evidence="10" key="1">
    <citation type="submission" date="2017-04" db="EMBL/GenBank/DDBJ databases">
        <authorList>
            <person name="Varghese N."/>
            <person name="Submissions S."/>
        </authorList>
    </citation>
    <scope>NUCLEOTIDE SEQUENCE [LARGE SCALE GENOMIC DNA]</scope>
    <source>
        <strain evidence="10">RKEM611</strain>
    </source>
</reference>
<dbReference type="EMBL" id="FWZT01000003">
    <property type="protein sequence ID" value="SMF02090.1"/>
    <property type="molecule type" value="Genomic_DNA"/>
</dbReference>
<evidence type="ECO:0000259" key="8">
    <source>
        <dbReference type="PROSITE" id="PS50928"/>
    </source>
</evidence>
<dbReference type="Pfam" id="PF00528">
    <property type="entry name" value="BPD_transp_1"/>
    <property type="match status" value="1"/>
</dbReference>
<dbReference type="AlphaFoldDB" id="A0A1Y6BHT8"/>
<evidence type="ECO:0000313" key="10">
    <source>
        <dbReference type="Proteomes" id="UP000192907"/>
    </source>
</evidence>
<feature type="transmembrane region" description="Helical" evidence="7">
    <location>
        <begin position="136"/>
        <end position="157"/>
    </location>
</feature>
<evidence type="ECO:0000313" key="9">
    <source>
        <dbReference type="EMBL" id="SMF02090.1"/>
    </source>
</evidence>
<keyword evidence="3" id="KW-1003">Cell membrane</keyword>
<dbReference type="SUPFAM" id="SSF160964">
    <property type="entry name" value="MalF N-terminal region-like"/>
    <property type="match status" value="1"/>
</dbReference>
<comment type="subcellular location">
    <subcellularLocation>
        <location evidence="1 7">Cell membrane</location>
        <topology evidence="1 7">Multi-pass membrane protein</topology>
    </subcellularLocation>
</comment>
<dbReference type="InterPro" id="IPR035906">
    <property type="entry name" value="MetI-like_sf"/>
</dbReference>
<dbReference type="Gene3D" id="1.10.3720.10">
    <property type="entry name" value="MetI-like"/>
    <property type="match status" value="1"/>
</dbReference>
<feature type="transmembrane region" description="Helical" evidence="7">
    <location>
        <begin position="102"/>
        <end position="124"/>
    </location>
</feature>
<dbReference type="SUPFAM" id="SSF161098">
    <property type="entry name" value="MetI-like"/>
    <property type="match status" value="1"/>
</dbReference>
<dbReference type="GO" id="GO:0005886">
    <property type="term" value="C:plasma membrane"/>
    <property type="evidence" value="ECO:0007669"/>
    <property type="project" value="UniProtKB-SubCell"/>
</dbReference>
<dbReference type="PROSITE" id="PS50928">
    <property type="entry name" value="ABC_TM1"/>
    <property type="match status" value="1"/>
</dbReference>
<evidence type="ECO:0000256" key="7">
    <source>
        <dbReference type="RuleBase" id="RU363032"/>
    </source>
</evidence>
<evidence type="ECO:0000256" key="4">
    <source>
        <dbReference type="ARBA" id="ARBA00022692"/>
    </source>
</evidence>